<dbReference type="SUPFAM" id="SSF52058">
    <property type="entry name" value="L domain-like"/>
    <property type="match status" value="1"/>
</dbReference>
<dbReference type="PANTHER" id="PTHR18849">
    <property type="entry name" value="LEUCINE RICH REPEAT PROTEIN"/>
    <property type="match status" value="1"/>
</dbReference>
<comment type="subcellular location">
    <subcellularLocation>
        <location evidence="1">Cell projection</location>
        <location evidence="1">Cilium</location>
        <location evidence="1">Flagellum</location>
    </subcellularLocation>
    <subcellularLocation>
        <location evidence="8">Dynein axonemal particle</location>
    </subcellularLocation>
</comment>
<dbReference type="EMBL" id="KV941082">
    <property type="protein sequence ID" value="PIO27899.1"/>
    <property type="molecule type" value="Genomic_DNA"/>
</dbReference>
<comment type="similarity">
    <text evidence="9">Belongs to the tilB family.</text>
</comment>
<evidence type="ECO:0000256" key="8">
    <source>
        <dbReference type="ARBA" id="ARBA00024190"/>
    </source>
</evidence>
<dbReference type="OrthoDB" id="10250990at2759"/>
<evidence type="ECO:0000256" key="11">
    <source>
        <dbReference type="ARBA" id="ARBA00058465"/>
    </source>
</evidence>
<accession>A0A2G9RJ26</accession>
<dbReference type="SMART" id="SM00365">
    <property type="entry name" value="LRR_SD22"/>
    <property type="match status" value="2"/>
</dbReference>
<reference evidence="15" key="1">
    <citation type="journal article" date="2017" name="Nat. Commun.">
        <title>The North American bullfrog draft genome provides insight into hormonal regulation of long noncoding RNA.</title>
        <authorList>
            <person name="Hammond S.A."/>
            <person name="Warren R.L."/>
            <person name="Vandervalk B.P."/>
            <person name="Kucuk E."/>
            <person name="Khan H."/>
            <person name="Gibb E.A."/>
            <person name="Pandoh P."/>
            <person name="Kirk H."/>
            <person name="Zhao Y."/>
            <person name="Jones M."/>
            <person name="Mungall A.J."/>
            <person name="Coope R."/>
            <person name="Pleasance S."/>
            <person name="Moore R.A."/>
            <person name="Holt R.A."/>
            <person name="Round J.M."/>
            <person name="Ohora S."/>
            <person name="Walle B.V."/>
            <person name="Veldhoen N."/>
            <person name="Helbing C.C."/>
            <person name="Birol I."/>
        </authorList>
    </citation>
    <scope>NUCLEOTIDE SEQUENCE [LARGE SCALE GENOMIC DNA]</scope>
</reference>
<proteinExistence type="inferred from homology"/>
<keyword evidence="4" id="KW-0677">Repeat</keyword>
<gene>
    <name evidence="14" type="ORF">AB205_0147730</name>
</gene>
<dbReference type="GO" id="GO:0036158">
    <property type="term" value="P:outer dynein arm assembly"/>
    <property type="evidence" value="ECO:0007669"/>
    <property type="project" value="TreeGrafter"/>
</dbReference>
<comment type="function">
    <text evidence="11">Involved in dynein arm assembly, is important for expression and transporting outer dynein arm (ODA) proteins from the cytoplasm to the cilia.</text>
</comment>
<organism evidence="14 15">
    <name type="scientific">Aquarana catesbeiana</name>
    <name type="common">American bullfrog</name>
    <name type="synonym">Rana catesbeiana</name>
    <dbReference type="NCBI Taxonomy" id="8400"/>
    <lineage>
        <taxon>Eukaryota</taxon>
        <taxon>Metazoa</taxon>
        <taxon>Chordata</taxon>
        <taxon>Craniata</taxon>
        <taxon>Vertebrata</taxon>
        <taxon>Euteleostomi</taxon>
        <taxon>Amphibia</taxon>
        <taxon>Batrachia</taxon>
        <taxon>Anura</taxon>
        <taxon>Neobatrachia</taxon>
        <taxon>Ranoidea</taxon>
        <taxon>Ranidae</taxon>
        <taxon>Aquarana</taxon>
    </lineage>
</organism>
<sequence>VFTIDEAVDTLWYVFIVSPLCLAVTEDLIRRRAEHNNCEIFTLEELSLHQQDLEKIDHLDKWCKELKILYLQNNVIPRIENVGRLKKLEYLNLALNNIERIENLEGCESLQKLDLTVNFVGELSTVQSLQHNVHLRDLYLVGNPCAQYEGYRKYVVATLPQLKVRDIQRLSAAQNAFQ</sequence>
<keyword evidence="2" id="KW-0963">Cytoplasm</keyword>
<keyword evidence="15" id="KW-1185">Reference proteome</keyword>
<feature type="non-terminal residue" evidence="14">
    <location>
        <position position="178"/>
    </location>
</feature>
<evidence type="ECO:0000256" key="5">
    <source>
        <dbReference type="ARBA" id="ARBA00022846"/>
    </source>
</evidence>
<dbReference type="InterPro" id="IPR001611">
    <property type="entry name" value="Leu-rich_rpt"/>
</dbReference>
<evidence type="ECO:0000313" key="14">
    <source>
        <dbReference type="EMBL" id="PIO27899.1"/>
    </source>
</evidence>
<evidence type="ECO:0000256" key="3">
    <source>
        <dbReference type="ARBA" id="ARBA00022614"/>
    </source>
</evidence>
<dbReference type="InterPro" id="IPR032675">
    <property type="entry name" value="LRR_dom_sf"/>
</dbReference>
<evidence type="ECO:0000256" key="9">
    <source>
        <dbReference type="ARBA" id="ARBA00049982"/>
    </source>
</evidence>
<evidence type="ECO:0000256" key="12">
    <source>
        <dbReference type="ARBA" id="ARBA00072005"/>
    </source>
</evidence>
<keyword evidence="6" id="KW-0969">Cilium</keyword>
<dbReference type="Proteomes" id="UP000228934">
    <property type="component" value="Unassembled WGS sequence"/>
</dbReference>
<dbReference type="GO" id="GO:0031514">
    <property type="term" value="C:motile cilium"/>
    <property type="evidence" value="ECO:0007669"/>
    <property type="project" value="UniProtKB-SubCell"/>
</dbReference>
<dbReference type="PROSITE" id="PS51450">
    <property type="entry name" value="LRR"/>
    <property type="match status" value="2"/>
</dbReference>
<keyword evidence="5" id="KW-0282">Flagellum</keyword>
<evidence type="ECO:0000256" key="7">
    <source>
        <dbReference type="ARBA" id="ARBA00023273"/>
    </source>
</evidence>
<evidence type="ECO:0000256" key="6">
    <source>
        <dbReference type="ARBA" id="ARBA00023069"/>
    </source>
</evidence>
<evidence type="ECO:0000256" key="1">
    <source>
        <dbReference type="ARBA" id="ARBA00004230"/>
    </source>
</evidence>
<dbReference type="Gene3D" id="3.80.10.10">
    <property type="entry name" value="Ribonuclease Inhibitor"/>
    <property type="match status" value="1"/>
</dbReference>
<feature type="non-terminal residue" evidence="14">
    <location>
        <position position="1"/>
    </location>
</feature>
<evidence type="ECO:0000256" key="2">
    <source>
        <dbReference type="ARBA" id="ARBA00022490"/>
    </source>
</evidence>
<keyword evidence="7" id="KW-0966">Cell projection</keyword>
<dbReference type="AlphaFoldDB" id="A0A2G9RJ26"/>
<dbReference type="Pfam" id="PF14580">
    <property type="entry name" value="LRR_9"/>
    <property type="match status" value="1"/>
</dbReference>
<name>A0A2G9RJ26_AQUCT</name>
<dbReference type="PANTHER" id="PTHR18849:SF0">
    <property type="entry name" value="CILIA- AND FLAGELLA-ASSOCIATED PROTEIN 410-RELATED"/>
    <property type="match status" value="1"/>
</dbReference>
<dbReference type="FunFam" id="3.80.10.10:FF:000052">
    <property type="entry name" value="Leucine rich repeat containing 6"/>
    <property type="match status" value="1"/>
</dbReference>
<protein>
    <recommendedName>
        <fullName evidence="12">Dynein axonemal assembly factor 11</fullName>
    </recommendedName>
    <alternativeName>
        <fullName evidence="10">Leucine-rich repeat-containing protein 6</fullName>
    </alternativeName>
    <alternativeName>
        <fullName evidence="13">Protein tilB homolog</fullName>
    </alternativeName>
</protein>
<evidence type="ECO:0000256" key="10">
    <source>
        <dbReference type="ARBA" id="ARBA00050057"/>
    </source>
</evidence>
<evidence type="ECO:0000313" key="15">
    <source>
        <dbReference type="Proteomes" id="UP000228934"/>
    </source>
</evidence>
<dbReference type="GO" id="GO:0120293">
    <property type="term" value="C:dynein axonemal particle"/>
    <property type="evidence" value="ECO:0007669"/>
    <property type="project" value="UniProtKB-SubCell"/>
</dbReference>
<evidence type="ECO:0000256" key="13">
    <source>
        <dbReference type="ARBA" id="ARBA00080726"/>
    </source>
</evidence>
<evidence type="ECO:0000256" key="4">
    <source>
        <dbReference type="ARBA" id="ARBA00022737"/>
    </source>
</evidence>
<keyword evidence="3" id="KW-0433">Leucine-rich repeat</keyword>